<dbReference type="InterPro" id="IPR013432">
    <property type="entry name" value="Doc_partner"/>
</dbReference>
<dbReference type="STRING" id="1293054.HSACCH_02466"/>
<sequence>MKTVKLRKVGDSYVFTIPKELKEKYNLKEDEELYIIESEDGFTVTTFNPETEEWAKAFDKTNQKYNNTFEELAKSLDSFSDDFLENRNQPELQNREEL</sequence>
<comment type="caution">
    <text evidence="2">The sequence shown here is derived from an EMBL/GenBank/DDBJ whole genome shotgun (WGS) entry which is preliminary data.</text>
</comment>
<feature type="domain" description="SpoVT-AbrB" evidence="1">
    <location>
        <begin position="7"/>
        <end position="52"/>
    </location>
</feature>
<dbReference type="SUPFAM" id="SSF89447">
    <property type="entry name" value="AbrB/MazE/MraZ-like"/>
    <property type="match status" value="1"/>
</dbReference>
<dbReference type="GO" id="GO:0003677">
    <property type="term" value="F:DNA binding"/>
    <property type="evidence" value="ECO:0007669"/>
    <property type="project" value="InterPro"/>
</dbReference>
<gene>
    <name evidence="2" type="ORF">HSACCH_02466</name>
</gene>
<dbReference type="InterPro" id="IPR007159">
    <property type="entry name" value="SpoVT-AbrB_dom"/>
</dbReference>
<name>M5E352_9FIRM</name>
<dbReference type="InterPro" id="IPR037914">
    <property type="entry name" value="SpoVT-AbrB_sf"/>
</dbReference>
<dbReference type="eggNOG" id="COG2002">
    <property type="taxonomic scope" value="Bacteria"/>
</dbReference>
<dbReference type="Proteomes" id="UP000012063">
    <property type="component" value="Unassembled WGS sequence"/>
</dbReference>
<evidence type="ECO:0000259" key="1">
    <source>
        <dbReference type="SMART" id="SM00966"/>
    </source>
</evidence>
<dbReference type="NCBIfam" id="TIGR02609">
    <property type="entry name" value="doc_partner"/>
    <property type="match status" value="1"/>
</dbReference>
<evidence type="ECO:0000313" key="3">
    <source>
        <dbReference type="Proteomes" id="UP000012063"/>
    </source>
</evidence>
<proteinExistence type="predicted"/>
<protein>
    <submittedName>
        <fullName evidence="2">Prevent host death protein, Phd antitoxin</fullName>
    </submittedName>
</protein>
<dbReference type="OrthoDB" id="582905at2"/>
<dbReference type="Gene3D" id="2.10.260.10">
    <property type="match status" value="1"/>
</dbReference>
<dbReference type="InParanoid" id="M5E352"/>
<dbReference type="Pfam" id="PF04014">
    <property type="entry name" value="MazE_antitoxin"/>
    <property type="match status" value="1"/>
</dbReference>
<reference evidence="3" key="1">
    <citation type="journal article" date="2013" name="Genome Announc.">
        <title>Genome Sequence of Halanaerobium saccharolyticum subsp. saccharolyticum Strain DSM 6643T, a Halophilic Hydrogen-Producing Bacterium.</title>
        <authorList>
            <person name="Kivisto A."/>
            <person name="Larjo A."/>
            <person name="Ciranna A."/>
            <person name="Santala V."/>
            <person name="Roos C."/>
            <person name="Karp M."/>
        </authorList>
    </citation>
    <scope>NUCLEOTIDE SEQUENCE [LARGE SCALE GENOMIC DNA]</scope>
    <source>
        <strain evidence="3">DSM 6643</strain>
    </source>
</reference>
<accession>M5E352</accession>
<dbReference type="EMBL" id="CAUI01000023">
    <property type="protein sequence ID" value="CCU80967.1"/>
    <property type="molecule type" value="Genomic_DNA"/>
</dbReference>
<dbReference type="RefSeq" id="WP_005490284.1">
    <property type="nucleotide sequence ID" value="NZ_CAUI01000023.1"/>
</dbReference>
<keyword evidence="3" id="KW-1185">Reference proteome</keyword>
<dbReference type="SMART" id="SM00966">
    <property type="entry name" value="SpoVT_AbrB"/>
    <property type="match status" value="1"/>
</dbReference>
<dbReference type="AlphaFoldDB" id="M5E352"/>
<organism evidence="2 3">
    <name type="scientific">Halanaerobium saccharolyticum subsp. saccharolyticum DSM 6643</name>
    <dbReference type="NCBI Taxonomy" id="1293054"/>
    <lineage>
        <taxon>Bacteria</taxon>
        <taxon>Bacillati</taxon>
        <taxon>Bacillota</taxon>
        <taxon>Clostridia</taxon>
        <taxon>Halanaerobiales</taxon>
        <taxon>Halanaerobiaceae</taxon>
        <taxon>Halanaerobium</taxon>
    </lineage>
</organism>
<evidence type="ECO:0000313" key="2">
    <source>
        <dbReference type="EMBL" id="CCU80967.1"/>
    </source>
</evidence>